<accession>A0A6A6RCB6</accession>
<reference evidence="1" key="1">
    <citation type="journal article" date="2020" name="Stud. Mycol.">
        <title>101 Dothideomycetes genomes: a test case for predicting lifestyles and emergence of pathogens.</title>
        <authorList>
            <person name="Haridas S."/>
            <person name="Albert R."/>
            <person name="Binder M."/>
            <person name="Bloem J."/>
            <person name="Labutti K."/>
            <person name="Salamov A."/>
            <person name="Andreopoulos B."/>
            <person name="Baker S."/>
            <person name="Barry K."/>
            <person name="Bills G."/>
            <person name="Bluhm B."/>
            <person name="Cannon C."/>
            <person name="Castanera R."/>
            <person name="Culley D."/>
            <person name="Daum C."/>
            <person name="Ezra D."/>
            <person name="Gonzalez J."/>
            <person name="Henrissat B."/>
            <person name="Kuo A."/>
            <person name="Liang C."/>
            <person name="Lipzen A."/>
            <person name="Lutzoni F."/>
            <person name="Magnuson J."/>
            <person name="Mondo S."/>
            <person name="Nolan M."/>
            <person name="Ohm R."/>
            <person name="Pangilinan J."/>
            <person name="Park H.-J."/>
            <person name="Ramirez L."/>
            <person name="Alfaro M."/>
            <person name="Sun H."/>
            <person name="Tritt A."/>
            <person name="Yoshinaga Y."/>
            <person name="Zwiers L.-H."/>
            <person name="Turgeon B."/>
            <person name="Goodwin S."/>
            <person name="Spatafora J."/>
            <person name="Crous P."/>
            <person name="Grigoriev I."/>
        </authorList>
    </citation>
    <scope>NUCLEOTIDE SEQUENCE</scope>
    <source>
        <strain evidence="1">CBS 269.34</strain>
    </source>
</reference>
<name>A0A6A6RCB6_9PEZI</name>
<dbReference type="EMBL" id="MU004181">
    <property type="protein sequence ID" value="KAF2502104.1"/>
    <property type="molecule type" value="Genomic_DNA"/>
</dbReference>
<proteinExistence type="predicted"/>
<evidence type="ECO:0000313" key="2">
    <source>
        <dbReference type="Proteomes" id="UP000799750"/>
    </source>
</evidence>
<keyword evidence="2" id="KW-1185">Reference proteome</keyword>
<protein>
    <submittedName>
        <fullName evidence="1">Uncharacterized protein</fullName>
    </submittedName>
</protein>
<sequence length="205" mass="22894">MPEAGPLPLLHVRVTTILPFEDFRYCHQFLVNPLTDLFESQASHPIPSTRPPDVPTKISLRADVTFASPSCGGKDALNEIELCLLGSGQKNETPNHGKSPCSILGKYKPTSQGRSKTMVASMEVSDETINLKIIFGYKSCFHLLASSEFTELRFDLPFGVIMICEYRRHQDEITTGDGSGETPFSLKRQELGVWKNSSFDRKWKA</sequence>
<dbReference type="AlphaFoldDB" id="A0A6A6RCB6"/>
<dbReference type="Proteomes" id="UP000799750">
    <property type="component" value="Unassembled WGS sequence"/>
</dbReference>
<organism evidence="1 2">
    <name type="scientific">Lophium mytilinum</name>
    <dbReference type="NCBI Taxonomy" id="390894"/>
    <lineage>
        <taxon>Eukaryota</taxon>
        <taxon>Fungi</taxon>
        <taxon>Dikarya</taxon>
        <taxon>Ascomycota</taxon>
        <taxon>Pezizomycotina</taxon>
        <taxon>Dothideomycetes</taxon>
        <taxon>Pleosporomycetidae</taxon>
        <taxon>Mytilinidiales</taxon>
        <taxon>Mytilinidiaceae</taxon>
        <taxon>Lophium</taxon>
    </lineage>
</organism>
<gene>
    <name evidence="1" type="ORF">BU16DRAFT_554175</name>
</gene>
<evidence type="ECO:0000313" key="1">
    <source>
        <dbReference type="EMBL" id="KAF2502104.1"/>
    </source>
</evidence>